<dbReference type="InterPro" id="IPR041373">
    <property type="entry name" value="RT_RNaseH"/>
</dbReference>
<dbReference type="Pfam" id="PF17917">
    <property type="entry name" value="RT_RNaseH"/>
    <property type="match status" value="1"/>
</dbReference>
<dbReference type="FunFam" id="3.30.70.270:FF:000020">
    <property type="entry name" value="Transposon Tf2-6 polyprotein-like Protein"/>
    <property type="match status" value="1"/>
</dbReference>
<dbReference type="FunFam" id="3.10.10.10:FF:000002">
    <property type="entry name" value="Retrovirus-related Pol polyprotein from transposon 17.6-like protein"/>
    <property type="match status" value="1"/>
</dbReference>
<dbReference type="CDD" id="cd09274">
    <property type="entry name" value="RNase_HI_RT_Ty3"/>
    <property type="match status" value="1"/>
</dbReference>
<feature type="region of interest" description="Disordered" evidence="13">
    <location>
        <begin position="511"/>
        <end position="683"/>
    </location>
</feature>
<evidence type="ECO:0000256" key="9">
    <source>
        <dbReference type="ARBA" id="ARBA00022918"/>
    </source>
</evidence>
<evidence type="ECO:0000256" key="5">
    <source>
        <dbReference type="ARBA" id="ARBA00022695"/>
    </source>
</evidence>
<dbReference type="Gene3D" id="3.30.70.270">
    <property type="match status" value="2"/>
</dbReference>
<keyword evidence="11" id="KW-0479">Metal-binding</keyword>
<evidence type="ECO:0000256" key="2">
    <source>
        <dbReference type="ARBA" id="ARBA00012180"/>
    </source>
</evidence>
<feature type="coiled-coil region" evidence="12">
    <location>
        <begin position="975"/>
        <end position="1002"/>
    </location>
</feature>
<dbReference type="EC" id="3.1.26.4" evidence="2"/>
<dbReference type="PROSITE" id="PS50158">
    <property type="entry name" value="ZF_CCHC"/>
    <property type="match status" value="1"/>
</dbReference>
<dbReference type="SUPFAM" id="SSF47353">
    <property type="entry name" value="Retrovirus capsid dimerization domain-like"/>
    <property type="match status" value="1"/>
</dbReference>
<evidence type="ECO:0000256" key="8">
    <source>
        <dbReference type="ARBA" id="ARBA00022801"/>
    </source>
</evidence>
<reference evidence="18" key="3">
    <citation type="submission" date="2025-09" db="UniProtKB">
        <authorList>
            <consortium name="Ensembl"/>
        </authorList>
    </citation>
    <scope>IDENTIFICATION</scope>
</reference>
<comment type="similarity">
    <text evidence="1">Belongs to the beta type-B retroviral polymerase family. HERV class-II K(HML-2) pol subfamily.</text>
</comment>
<sequence>MSTKTKMEAEEHFKEAEHRREMEKHKQELEIKQKEMELKEKEESIKLAAFQREQAAQEAAHKRKLEEEEVAYRRKQAEEELAHRRKQEEEEAAHRRDMEKQQKEMEKQQKENEEKEKQRKHELDLAKAGLHVPANPNNPAPIIAPQHRKFPTYKAGDDTEAFLENFERACLGYSIPEDQYMVELRPHLSGPLAEVAAEMPKPQMNDYKLFQTKARYRMGITPDHARRRFRTQKWKPEVSFPKHAYYIAKNYEAWLTGNNIQTLEEVNLLIQMEQFLDGVPEDITRYIQDRNPKTIAEAGEIGAKWMELAESKKATVKGNDYPRGHTDHKPYNRGQPKTLHTTQVKPQIPYSSTSPVSSNSPRPSDPSDGRCFKCNELGHIKANCPKNTMRVQFITPPSHQRSPGPDASQIPLERRENLRVGGKKVTAWRDTGAQVSAIHQSFVDPKFINPKAKVTIYPFMSQAVDLPTAQLPVQYKGWSGMWTFAVYDNYPIPMLLGEDLANQVRRAKRVGMVTRSQTRQASRPIPVPEPSTEAPSVLPETQTEVVDPDSMPTTETATASPVPGPELEQQPAPASATTSSNSTPEGASKPELAEAKDSHTQKAQPEPEIPSGAPAESGSPATETTPSPTSLPEGPSPSPQSEEELVTPASREQFQAEQEADDSLQKAWAAARSTPPPLSSSNRSRFVIDQGLLYKEILSGGHREEWQPQKQLVVPTKYRGKLLSLAHDHPSGHAGVNRTKDRLGKSFHWEGMGKDVAKYVRSCEVCQRVGKPQDQVKAPLQPLPIIEVPFQRVAVDILGPFPKKTPRGKQYVLTLVDFATRWPEAVALGNTRANTVCLALTDIFARVGWPSDILTDSGSNFLAGTMEKLWETHGVNHLVATPYHHQTNGLVERFNGTLGAMIRKFINEFSNNWDLVLQQLLFAYRAVPHPSLGFSPFELVYGHEVKGPLQLVKQQWEGFTPSPGTNILDFVSNLQSTLRHSLALARENLKDAQEEQKAWYDRHARERSFKVGDQVMVLKAQQAHKMEASWEGPFTVQERLGAVNYLIAFPNSSLKPKVYHVNSLKPFYSRDLQVCQFTVQGDDAEWPDGVYYDGKKDGGVEEVNLSTTLERLQRQQIKELCTSFAPLFSATPGRTERAYHSIDTGNAHPIRTPPYRVSPHAQAAIEREIQNMLQMGIIRPSTSAWASPVVLVPKPDGEIRFCVDYRKLNAVTRPDNYPMPRTDELLEKLGRAQFISTIDLTKGYWQVPLDEPAKERSAFVTHAGVYEFNVLPFGLRNAPATFQRLVDGLLAGLGEFAVAYLDDVAIFSDSWPEHLLHLEKVFERIRQAGLTVKAKKCQIGQNRVTYLGHQVGRGTINPLQAKVDAIQKWPVPRSKKQVQSFLGLAGYYRRFVPHYSQIAAPLTDLTKKTQPNAVKWTDECQKAFTQLKATLMSDPVLRAPDFDKPFLVTTDASERGIGAVLMQEATDHNFHPVVFLSKKLSERESHWSVSEKECYAIVYALEKLRPYVWGRRFQLQTDHAALKWLHTAKGNNKKLLRWSLALQDFDFEIQHITGASNKVADALSRESFPESSS</sequence>
<evidence type="ECO:0000256" key="7">
    <source>
        <dbReference type="ARBA" id="ARBA00022759"/>
    </source>
</evidence>
<proteinExistence type="inferred from homology"/>
<dbReference type="Pfam" id="PF00078">
    <property type="entry name" value="RVT_1"/>
    <property type="match status" value="1"/>
</dbReference>
<keyword evidence="5" id="KW-0548">Nucleotidyltransferase</keyword>
<dbReference type="InterPro" id="IPR012337">
    <property type="entry name" value="RNaseH-like_sf"/>
</dbReference>
<keyword evidence="19" id="KW-1185">Reference proteome</keyword>
<dbReference type="InterPro" id="IPR000477">
    <property type="entry name" value="RT_dom"/>
</dbReference>
<dbReference type="GO" id="GO:0003964">
    <property type="term" value="F:RNA-directed DNA polymerase activity"/>
    <property type="evidence" value="ECO:0007669"/>
    <property type="project" value="UniProtKB-KW"/>
</dbReference>
<evidence type="ECO:0000256" key="10">
    <source>
        <dbReference type="ARBA" id="ARBA00039658"/>
    </source>
</evidence>
<dbReference type="SUPFAM" id="SSF57756">
    <property type="entry name" value="Retrovirus zinc finger-like domains"/>
    <property type="match status" value="1"/>
</dbReference>
<dbReference type="InterPro" id="IPR001878">
    <property type="entry name" value="Znf_CCHC"/>
</dbReference>
<dbReference type="CDD" id="cd01647">
    <property type="entry name" value="RT_LTR"/>
    <property type="match status" value="1"/>
</dbReference>
<dbReference type="InterPro" id="IPR036875">
    <property type="entry name" value="Znf_CCHC_sf"/>
</dbReference>
<evidence type="ECO:0000259" key="17">
    <source>
        <dbReference type="PROSITE" id="PS50994"/>
    </source>
</evidence>
<evidence type="ECO:0000259" key="15">
    <source>
        <dbReference type="PROSITE" id="PS50804"/>
    </source>
</evidence>
<dbReference type="GO" id="GO:0004523">
    <property type="term" value="F:RNA-DNA hybrid ribonuclease activity"/>
    <property type="evidence" value="ECO:0007669"/>
    <property type="project" value="UniProtKB-EC"/>
</dbReference>
<feature type="compositionally biased region" description="Low complexity" evidence="13">
    <location>
        <begin position="616"/>
        <end position="633"/>
    </location>
</feature>
<dbReference type="Pfam" id="PF00098">
    <property type="entry name" value="zf-CCHC"/>
    <property type="match status" value="1"/>
</dbReference>
<feature type="region of interest" description="Disordered" evidence="13">
    <location>
        <begin position="316"/>
        <end position="370"/>
    </location>
</feature>
<dbReference type="InterPro" id="IPR043128">
    <property type="entry name" value="Rev_trsase/Diguanyl_cyclase"/>
</dbReference>
<reference evidence="18" key="2">
    <citation type="submission" date="2025-08" db="UniProtKB">
        <authorList>
            <consortium name="Ensembl"/>
        </authorList>
    </citation>
    <scope>IDENTIFICATION</scope>
</reference>
<feature type="domain" description="Integrase catalytic" evidence="17">
    <location>
        <begin position="785"/>
        <end position="944"/>
    </location>
</feature>
<dbReference type="PROSITE" id="PS50994">
    <property type="entry name" value="INTEGRASE"/>
    <property type="match status" value="1"/>
</dbReference>
<dbReference type="Proteomes" id="UP000291020">
    <property type="component" value="Unassembled WGS sequence"/>
</dbReference>
<dbReference type="SUPFAM" id="SSF56672">
    <property type="entry name" value="DNA/RNA polymerases"/>
    <property type="match status" value="1"/>
</dbReference>
<dbReference type="InterPro" id="IPR036397">
    <property type="entry name" value="RNaseH_sf"/>
</dbReference>
<dbReference type="FunFam" id="1.10.340.70:FF:000001">
    <property type="entry name" value="Retrovirus-related Pol polyprotein from transposon gypsy-like Protein"/>
    <property type="match status" value="1"/>
</dbReference>
<dbReference type="Ensembl" id="ENSGAGT00000035088.1">
    <property type="protein sequence ID" value="ENSGAGP00000030944.1"/>
    <property type="gene ID" value="ENSGAGG00000022240.1"/>
</dbReference>
<keyword evidence="7" id="KW-0255">Endonuclease</keyword>
<dbReference type="PROSITE" id="PS50804">
    <property type="entry name" value="SCAN_BOX"/>
    <property type="match status" value="1"/>
</dbReference>
<keyword evidence="11" id="KW-0862">Zinc</keyword>
<dbReference type="InterPro" id="IPR001584">
    <property type="entry name" value="Integrase_cat-core"/>
</dbReference>
<keyword evidence="12" id="KW-0175">Coiled coil</keyword>
<protein>
    <recommendedName>
        <fullName evidence="10">Gypsy retrotransposon integrase-like protein 1</fullName>
        <ecNumber evidence="3">2.7.7.49</ecNumber>
        <ecNumber evidence="2">3.1.26.4</ecNumber>
    </recommendedName>
</protein>
<dbReference type="Gene3D" id="3.10.10.10">
    <property type="entry name" value="HIV Type 1 Reverse Transcriptase, subunit A, domain 1"/>
    <property type="match status" value="1"/>
</dbReference>
<dbReference type="InterPro" id="IPR041588">
    <property type="entry name" value="Integrase_H2C2"/>
</dbReference>
<dbReference type="Pfam" id="PF22938">
    <property type="entry name" value="Integrase_p58_C"/>
    <property type="match status" value="1"/>
</dbReference>
<dbReference type="Pfam" id="PF00665">
    <property type="entry name" value="rve"/>
    <property type="match status" value="1"/>
</dbReference>
<dbReference type="Gene3D" id="1.10.4020.10">
    <property type="entry name" value="DNA breaking-rejoining enzymes"/>
    <property type="match status" value="1"/>
</dbReference>
<dbReference type="Pfam" id="PF17921">
    <property type="entry name" value="Integrase_H2C2"/>
    <property type="match status" value="1"/>
</dbReference>
<name>A0A452ISE1_9SAUR</name>
<evidence type="ECO:0000256" key="3">
    <source>
        <dbReference type="ARBA" id="ARBA00012493"/>
    </source>
</evidence>
<keyword evidence="11" id="KW-0863">Zinc-finger</keyword>
<dbReference type="GO" id="GO:0003676">
    <property type="term" value="F:nucleic acid binding"/>
    <property type="evidence" value="ECO:0007669"/>
    <property type="project" value="InterPro"/>
</dbReference>
<keyword evidence="4" id="KW-0808">Transferase</keyword>
<dbReference type="InterPro" id="IPR021109">
    <property type="entry name" value="Peptidase_aspartic_dom_sf"/>
</dbReference>
<dbReference type="Gene3D" id="2.40.70.10">
    <property type="entry name" value="Acid Proteases"/>
    <property type="match status" value="1"/>
</dbReference>
<keyword evidence="9" id="KW-0695">RNA-directed DNA polymerase</keyword>
<evidence type="ECO:0000259" key="14">
    <source>
        <dbReference type="PROSITE" id="PS50158"/>
    </source>
</evidence>
<dbReference type="InterPro" id="IPR003309">
    <property type="entry name" value="SCAN_dom"/>
</dbReference>
<keyword evidence="8" id="KW-0378">Hydrolase</keyword>
<dbReference type="GO" id="GO:0015074">
    <property type="term" value="P:DNA integration"/>
    <property type="evidence" value="ECO:0007669"/>
    <property type="project" value="InterPro"/>
</dbReference>
<dbReference type="CDD" id="cd22265">
    <property type="entry name" value="UDM1_RNF168"/>
    <property type="match status" value="1"/>
</dbReference>
<evidence type="ECO:0000256" key="1">
    <source>
        <dbReference type="ARBA" id="ARBA00010879"/>
    </source>
</evidence>
<dbReference type="SMART" id="SM00343">
    <property type="entry name" value="ZnF_C2HC"/>
    <property type="match status" value="1"/>
</dbReference>
<accession>A0A452ISE1</accession>
<dbReference type="SUPFAM" id="SSF50630">
    <property type="entry name" value="Acid proteases"/>
    <property type="match status" value="1"/>
</dbReference>
<dbReference type="InterPro" id="IPR038269">
    <property type="entry name" value="SCAN_sf"/>
</dbReference>
<dbReference type="Gene3D" id="3.30.420.10">
    <property type="entry name" value="Ribonuclease H-like superfamily/Ribonuclease H"/>
    <property type="match status" value="1"/>
</dbReference>
<evidence type="ECO:0000313" key="18">
    <source>
        <dbReference type="Ensembl" id="ENSGAGP00000030944.1"/>
    </source>
</evidence>
<feature type="compositionally biased region" description="Basic and acidic residues" evidence="13">
    <location>
        <begin position="320"/>
        <end position="330"/>
    </location>
</feature>
<dbReference type="Gene3D" id="4.10.60.10">
    <property type="entry name" value="Zinc finger, CCHC-type"/>
    <property type="match status" value="1"/>
</dbReference>
<dbReference type="EC" id="2.7.7.49" evidence="3"/>
<organism evidence="18 19">
    <name type="scientific">Gopherus agassizii</name>
    <name type="common">Agassiz's desert tortoise</name>
    <dbReference type="NCBI Taxonomy" id="38772"/>
    <lineage>
        <taxon>Eukaryota</taxon>
        <taxon>Metazoa</taxon>
        <taxon>Chordata</taxon>
        <taxon>Craniata</taxon>
        <taxon>Vertebrata</taxon>
        <taxon>Euteleostomi</taxon>
        <taxon>Archelosauria</taxon>
        <taxon>Testudinata</taxon>
        <taxon>Testudines</taxon>
        <taxon>Cryptodira</taxon>
        <taxon>Durocryptodira</taxon>
        <taxon>Testudinoidea</taxon>
        <taxon>Testudinidae</taxon>
        <taxon>Gopherus</taxon>
    </lineage>
</organism>
<dbReference type="InterPro" id="IPR043502">
    <property type="entry name" value="DNA/RNA_pol_sf"/>
</dbReference>
<feature type="region of interest" description="Disordered" evidence="13">
    <location>
        <begin position="1"/>
        <end position="35"/>
    </location>
</feature>
<feature type="domain" description="CCHC-type" evidence="14">
    <location>
        <begin position="370"/>
        <end position="386"/>
    </location>
</feature>
<keyword evidence="6" id="KW-0540">Nuclease</keyword>
<dbReference type="Pfam" id="PF02023">
    <property type="entry name" value="SCAN"/>
    <property type="match status" value="1"/>
</dbReference>
<dbReference type="InterPro" id="IPR054465">
    <property type="entry name" value="Integrase_p58-like_C"/>
</dbReference>
<dbReference type="SUPFAM" id="SSF53098">
    <property type="entry name" value="Ribonuclease H-like"/>
    <property type="match status" value="1"/>
</dbReference>
<evidence type="ECO:0000259" key="16">
    <source>
        <dbReference type="PROSITE" id="PS50878"/>
    </source>
</evidence>
<dbReference type="PROSITE" id="PS50878">
    <property type="entry name" value="RT_POL"/>
    <property type="match status" value="1"/>
</dbReference>
<evidence type="ECO:0000256" key="12">
    <source>
        <dbReference type="SAM" id="Coils"/>
    </source>
</evidence>
<feature type="domain" description="Reverse transcriptase" evidence="16">
    <location>
        <begin position="1173"/>
        <end position="1351"/>
    </location>
</feature>
<dbReference type="FunFam" id="3.30.420.10:FF:000032">
    <property type="entry name" value="Retrovirus-related Pol polyprotein from transposon 297-like Protein"/>
    <property type="match status" value="1"/>
</dbReference>
<feature type="compositionally biased region" description="Low complexity" evidence="13">
    <location>
        <begin position="571"/>
        <end position="584"/>
    </location>
</feature>
<evidence type="ECO:0000256" key="13">
    <source>
        <dbReference type="SAM" id="MobiDB-lite"/>
    </source>
</evidence>
<feature type="compositionally biased region" description="Low complexity" evidence="13">
    <location>
        <begin position="349"/>
        <end position="362"/>
    </location>
</feature>
<reference evidence="19" key="1">
    <citation type="journal article" date="2017" name="PLoS ONE">
        <title>The Agassiz's desert tortoise genome provides a resource for the conservation of a threatened species.</title>
        <authorList>
            <person name="Tollis M."/>
            <person name="DeNardo D.F."/>
            <person name="Cornelius J.A."/>
            <person name="Dolby G.A."/>
            <person name="Edwards T."/>
            <person name="Henen B.T."/>
            <person name="Karl A.E."/>
            <person name="Murphy R.W."/>
            <person name="Kusumi K."/>
        </authorList>
    </citation>
    <scope>NUCLEOTIDE SEQUENCE [LARGE SCALE GENOMIC DNA]</scope>
</reference>
<dbReference type="STRING" id="38772.ENSGAGP00000030944"/>
<dbReference type="InterPro" id="IPR050951">
    <property type="entry name" value="Retrovirus_Pol_polyprotein"/>
</dbReference>
<evidence type="ECO:0000256" key="11">
    <source>
        <dbReference type="PROSITE-ProRule" id="PRU00047"/>
    </source>
</evidence>
<dbReference type="PANTHER" id="PTHR37984:SF5">
    <property type="entry name" value="PROTEIN NYNRIN-LIKE"/>
    <property type="match status" value="1"/>
</dbReference>
<dbReference type="GO" id="GO:0008270">
    <property type="term" value="F:zinc ion binding"/>
    <property type="evidence" value="ECO:0007669"/>
    <property type="project" value="UniProtKB-KW"/>
</dbReference>
<feature type="compositionally biased region" description="Basic and acidic residues" evidence="13">
    <location>
        <begin position="591"/>
        <end position="600"/>
    </location>
</feature>
<evidence type="ECO:0000256" key="4">
    <source>
        <dbReference type="ARBA" id="ARBA00022679"/>
    </source>
</evidence>
<feature type="domain" description="SCAN box" evidence="15">
    <location>
        <begin position="237"/>
        <end position="298"/>
    </location>
</feature>
<dbReference type="Gene3D" id="1.10.340.70">
    <property type="match status" value="1"/>
</dbReference>
<evidence type="ECO:0000256" key="6">
    <source>
        <dbReference type="ARBA" id="ARBA00022722"/>
    </source>
</evidence>
<feature type="region of interest" description="Disordered" evidence="13">
    <location>
        <begin position="73"/>
        <end position="121"/>
    </location>
</feature>
<evidence type="ECO:0000313" key="19">
    <source>
        <dbReference type="Proteomes" id="UP000291020"/>
    </source>
</evidence>
<dbReference type="PANTHER" id="PTHR37984">
    <property type="entry name" value="PROTEIN CBG26694"/>
    <property type="match status" value="1"/>
</dbReference>